<evidence type="ECO:0000259" key="2">
    <source>
        <dbReference type="Pfam" id="PF02520"/>
    </source>
</evidence>
<keyword evidence="3" id="KW-1185">Reference proteome</keyword>
<dbReference type="Pfam" id="PF02520">
    <property type="entry name" value="ANIS5_cation-bd"/>
    <property type="match status" value="1"/>
</dbReference>
<dbReference type="InterPro" id="IPR003677">
    <property type="entry name" value="ANIS5_cation-bd"/>
</dbReference>
<accession>A0A914C9B6</accession>
<feature type="chain" id="PRO_5036883527" evidence="1">
    <location>
        <begin position="22"/>
        <end position="195"/>
    </location>
</feature>
<reference evidence="4" key="1">
    <citation type="submission" date="2022-11" db="UniProtKB">
        <authorList>
            <consortium name="WormBaseParasite"/>
        </authorList>
    </citation>
    <scope>IDENTIFICATION</scope>
</reference>
<organism evidence="3 4">
    <name type="scientific">Acrobeloides nanus</name>
    <dbReference type="NCBI Taxonomy" id="290746"/>
    <lineage>
        <taxon>Eukaryota</taxon>
        <taxon>Metazoa</taxon>
        <taxon>Ecdysozoa</taxon>
        <taxon>Nematoda</taxon>
        <taxon>Chromadorea</taxon>
        <taxon>Rhabditida</taxon>
        <taxon>Tylenchina</taxon>
        <taxon>Cephalobomorpha</taxon>
        <taxon>Cephaloboidea</taxon>
        <taxon>Cephalobidae</taxon>
        <taxon>Acrobeloides</taxon>
    </lineage>
</organism>
<feature type="signal peptide" evidence="1">
    <location>
        <begin position="1"/>
        <end position="21"/>
    </location>
</feature>
<dbReference type="InterPro" id="IPR052823">
    <property type="entry name" value="SXP/RAL-2_related"/>
</dbReference>
<evidence type="ECO:0000256" key="1">
    <source>
        <dbReference type="SAM" id="SignalP"/>
    </source>
</evidence>
<dbReference type="PANTHER" id="PTHR21593">
    <property type="entry name" value="PRION-LIKE- Q/N-RICH -DOMAIN-BEARING PROTEIN PROTEIN"/>
    <property type="match status" value="1"/>
</dbReference>
<dbReference type="WBParaSite" id="ACRNAN_Path_646.g2414.t1">
    <property type="protein sequence ID" value="ACRNAN_Path_646.g2414.t1"/>
    <property type="gene ID" value="ACRNAN_Path_646.g2414"/>
</dbReference>
<dbReference type="AlphaFoldDB" id="A0A914C9B6"/>
<dbReference type="PANTHER" id="PTHR21593:SF36">
    <property type="entry name" value="DUF148 DOMAIN-CONTAINING PROTEIN-RELATED"/>
    <property type="match status" value="1"/>
</dbReference>
<name>A0A914C9B6_9BILA</name>
<protein>
    <submittedName>
        <fullName evidence="4">SXP/RAL-2 family protein Ani s 5-like cation-binding domain-containing protein</fullName>
    </submittedName>
</protein>
<evidence type="ECO:0000313" key="3">
    <source>
        <dbReference type="Proteomes" id="UP000887540"/>
    </source>
</evidence>
<sequence length="195" mass="21834">MHKILILSAAICIAYLPSILSIPNTGNCYGCSFINNLELDKKAKNKLSIILRNKSLTKREMDDQIEDIIRIQSPSTKEKFRKMKDQDEQKEIELRRKIQLVAEKLSPEARAALQQIQAVSSNKDLTVAESVTKFQEIRKALPQEIRTELAGGLKGISSTRRVANLGGHGRGNDNSGRGKQIIGNWSPHARIIHLI</sequence>
<dbReference type="Proteomes" id="UP000887540">
    <property type="component" value="Unplaced"/>
</dbReference>
<feature type="domain" description="SXP/RAL-2 family protein Ani s 5-like cation-binding" evidence="2">
    <location>
        <begin position="43"/>
        <end position="147"/>
    </location>
</feature>
<evidence type="ECO:0000313" key="4">
    <source>
        <dbReference type="WBParaSite" id="ACRNAN_Path_646.g2414.t1"/>
    </source>
</evidence>
<proteinExistence type="predicted"/>
<keyword evidence="1" id="KW-0732">Signal</keyword>